<feature type="region of interest" description="Disordered" evidence="1">
    <location>
        <begin position="1"/>
        <end position="22"/>
    </location>
</feature>
<dbReference type="AlphaFoldDB" id="A0A2S4PUZ7"/>
<feature type="compositionally biased region" description="Acidic residues" evidence="1">
    <location>
        <begin position="1"/>
        <end position="10"/>
    </location>
</feature>
<evidence type="ECO:0000313" key="2">
    <source>
        <dbReference type="EMBL" id="POS85863.1"/>
    </source>
</evidence>
<accession>A0A2S4PUZ7</accession>
<proteinExistence type="predicted"/>
<name>A0A2S4PUZ7_9PEZI</name>
<dbReference type="EMBL" id="PEDP01000475">
    <property type="protein sequence ID" value="POS85863.1"/>
    <property type="molecule type" value="Genomic_DNA"/>
</dbReference>
<protein>
    <submittedName>
        <fullName evidence="2">Uncharacterized protein</fullName>
    </submittedName>
</protein>
<reference evidence="2 3" key="1">
    <citation type="submission" date="2017-10" db="EMBL/GenBank/DDBJ databases">
        <title>Development of genomic resources for the powdery mildew, Erysiphe pulchra.</title>
        <authorList>
            <person name="Wadl P.A."/>
            <person name="Mack B.M."/>
            <person name="Moore G."/>
            <person name="Beltz S.B."/>
        </authorList>
    </citation>
    <scope>NUCLEOTIDE SEQUENCE [LARGE SCALE GENOMIC DNA]</scope>
    <source>
        <strain evidence="2">Cflorida</strain>
    </source>
</reference>
<evidence type="ECO:0000313" key="3">
    <source>
        <dbReference type="Proteomes" id="UP000237438"/>
    </source>
</evidence>
<evidence type="ECO:0000256" key="1">
    <source>
        <dbReference type="SAM" id="MobiDB-lite"/>
    </source>
</evidence>
<organism evidence="2 3">
    <name type="scientific">Erysiphe pulchra</name>
    <dbReference type="NCBI Taxonomy" id="225359"/>
    <lineage>
        <taxon>Eukaryota</taxon>
        <taxon>Fungi</taxon>
        <taxon>Dikarya</taxon>
        <taxon>Ascomycota</taxon>
        <taxon>Pezizomycotina</taxon>
        <taxon>Leotiomycetes</taxon>
        <taxon>Erysiphales</taxon>
        <taxon>Erysiphaceae</taxon>
        <taxon>Erysiphe</taxon>
    </lineage>
</organism>
<comment type="caution">
    <text evidence="2">The sequence shown here is derived from an EMBL/GenBank/DDBJ whole genome shotgun (WGS) entry which is preliminary data.</text>
</comment>
<sequence length="206" mass="22261">MDEQDDENLEMDVQTGESPNNIINTDLFDEDFPPLTGVSDFIAAKSTQNDGNINETKKNVTSLMDAIKEEDHPGVGADFLALLADGASRAMRGERTYTSLQKTTPINSKVSNSSWAKNAGVLENGQTISLKKQTIRAKSPRGQSKEDGRVIIRTSPDHEAQKISSFELGQKIQLLIPDKMLIADVWTVPSGVAILAPAPAKAAALL</sequence>
<gene>
    <name evidence="2" type="ORF">EPUL_004034</name>
</gene>
<keyword evidence="3" id="KW-1185">Reference proteome</keyword>
<dbReference type="Proteomes" id="UP000237438">
    <property type="component" value="Unassembled WGS sequence"/>
</dbReference>